<accession>A0ACC6ALH7</accession>
<proteinExistence type="predicted"/>
<organism evidence="1 2">
    <name type="scientific">Nitrobacter winogradskyi</name>
    <name type="common">Nitrobacter agilis</name>
    <dbReference type="NCBI Taxonomy" id="913"/>
    <lineage>
        <taxon>Bacteria</taxon>
        <taxon>Pseudomonadati</taxon>
        <taxon>Pseudomonadota</taxon>
        <taxon>Alphaproteobacteria</taxon>
        <taxon>Hyphomicrobiales</taxon>
        <taxon>Nitrobacteraceae</taxon>
        <taxon>Nitrobacter</taxon>
    </lineage>
</organism>
<comment type="caution">
    <text evidence="1">The sequence shown here is derived from an EMBL/GenBank/DDBJ whole genome shotgun (WGS) entry which is preliminary data.</text>
</comment>
<keyword evidence="2" id="KW-1185">Reference proteome</keyword>
<evidence type="ECO:0000313" key="1">
    <source>
        <dbReference type="EMBL" id="MCP1999715.1"/>
    </source>
</evidence>
<dbReference type="EMBL" id="JALJZS010000002">
    <property type="protein sequence ID" value="MCP1999715.1"/>
    <property type="molecule type" value="Genomic_DNA"/>
</dbReference>
<protein>
    <submittedName>
        <fullName evidence="1">Uncharacterized protein</fullName>
    </submittedName>
</protein>
<dbReference type="Proteomes" id="UP001205486">
    <property type="component" value="Unassembled WGS sequence"/>
</dbReference>
<name>A0ACC6ALH7_NITWI</name>
<sequence>MSMRTVVHEDRRHLFHTAVAQDELHHDHLDDFQDCLVTFPGLGLSIAILHTHAPPKLRYADFEVWSLGLLGAF</sequence>
<reference evidence="1" key="1">
    <citation type="submission" date="2022-03" db="EMBL/GenBank/DDBJ databases">
        <title>Interactions between chemoautotrophic and heterotrophic bacteria.</title>
        <authorList>
            <person name="Santoro A."/>
        </authorList>
    </citation>
    <scope>NUCLEOTIDE SEQUENCE</scope>
    <source>
        <strain evidence="1">Nb-106</strain>
    </source>
</reference>
<gene>
    <name evidence="1" type="ORF">J2S34_002163</name>
</gene>
<evidence type="ECO:0000313" key="2">
    <source>
        <dbReference type="Proteomes" id="UP001205486"/>
    </source>
</evidence>